<keyword evidence="5" id="KW-1185">Reference proteome</keyword>
<dbReference type="InterPro" id="IPR050764">
    <property type="entry name" value="CbbQ/NirQ/NorQ/GpvN"/>
</dbReference>
<dbReference type="SUPFAM" id="SSF52540">
    <property type="entry name" value="P-loop containing nucleoside triphosphate hydrolases"/>
    <property type="match status" value="1"/>
</dbReference>
<evidence type="ECO:0000313" key="4">
    <source>
        <dbReference type="EMBL" id="KTG11076.1"/>
    </source>
</evidence>
<evidence type="ECO:0000259" key="2">
    <source>
        <dbReference type="Pfam" id="PF07726"/>
    </source>
</evidence>
<comment type="caution">
    <text evidence="4">The sequence shown here is derived from an EMBL/GenBank/DDBJ whole genome shotgun (WGS) entry which is preliminary data.</text>
</comment>
<gene>
    <name evidence="4" type="ORF">AUR66_20120</name>
</gene>
<evidence type="ECO:0000259" key="3">
    <source>
        <dbReference type="Pfam" id="PF17863"/>
    </source>
</evidence>
<name>A0A0W1RCV2_9EURY</name>
<organism evidence="4 5">
    <name type="scientific">Haloferax profundi</name>
    <dbReference type="NCBI Taxonomy" id="1544718"/>
    <lineage>
        <taxon>Archaea</taxon>
        <taxon>Methanobacteriati</taxon>
        <taxon>Methanobacteriota</taxon>
        <taxon>Stenosarchaea group</taxon>
        <taxon>Halobacteria</taxon>
        <taxon>Halobacteriales</taxon>
        <taxon>Haloferacaceae</taxon>
        <taxon>Haloferax</taxon>
    </lineage>
</organism>
<dbReference type="EMBL" id="LOPV01000664">
    <property type="protein sequence ID" value="KTG11076.1"/>
    <property type="molecule type" value="Genomic_DNA"/>
</dbReference>
<protein>
    <submittedName>
        <fullName evidence="4">Magnesium chelatase</fullName>
    </submittedName>
</protein>
<dbReference type="PANTHER" id="PTHR42759:SF1">
    <property type="entry name" value="MAGNESIUM-CHELATASE SUBUNIT CHLD"/>
    <property type="match status" value="1"/>
</dbReference>
<dbReference type="Pfam" id="PF07726">
    <property type="entry name" value="AAA_3"/>
    <property type="match status" value="1"/>
</dbReference>
<dbReference type="InterPro" id="IPR041628">
    <property type="entry name" value="ChlI/MoxR_AAA_lid"/>
</dbReference>
<dbReference type="Pfam" id="PF17863">
    <property type="entry name" value="AAA_lid_2"/>
    <property type="match status" value="1"/>
</dbReference>
<dbReference type="RefSeq" id="WP_058573613.1">
    <property type="nucleotide sequence ID" value="NZ_LOPV01000664.1"/>
</dbReference>
<dbReference type="InterPro" id="IPR027417">
    <property type="entry name" value="P-loop_NTPase"/>
</dbReference>
<evidence type="ECO:0000313" key="5">
    <source>
        <dbReference type="Proteomes" id="UP000053157"/>
    </source>
</evidence>
<evidence type="ECO:0000256" key="1">
    <source>
        <dbReference type="SAM" id="MobiDB-lite"/>
    </source>
</evidence>
<reference evidence="4 5" key="1">
    <citation type="submission" date="2015-12" db="EMBL/GenBank/DDBJ databases">
        <title>Haloferax profundi sp. nov. isolated from the Discovery deep brine-seawater interface in the Red Sea.</title>
        <authorList>
            <person name="Zhang G."/>
            <person name="Stingl U."/>
            <person name="Rashid M."/>
        </authorList>
    </citation>
    <scope>NUCLEOTIDE SEQUENCE [LARGE SCALE GENOMIC DNA]</scope>
    <source>
        <strain evidence="4 5">SB29</strain>
    </source>
</reference>
<dbReference type="Proteomes" id="UP000053157">
    <property type="component" value="Unassembled WGS sequence"/>
</dbReference>
<dbReference type="InterPro" id="IPR011703">
    <property type="entry name" value="ATPase_AAA-3"/>
</dbReference>
<accession>A0A0W1RCV2</accession>
<dbReference type="GO" id="GO:0005524">
    <property type="term" value="F:ATP binding"/>
    <property type="evidence" value="ECO:0007669"/>
    <property type="project" value="InterPro"/>
</dbReference>
<proteinExistence type="predicted"/>
<feature type="non-terminal residue" evidence="4">
    <location>
        <position position="1"/>
    </location>
</feature>
<dbReference type="PANTHER" id="PTHR42759">
    <property type="entry name" value="MOXR FAMILY PROTEIN"/>
    <property type="match status" value="1"/>
</dbReference>
<dbReference type="Gene3D" id="3.40.50.300">
    <property type="entry name" value="P-loop containing nucleotide triphosphate hydrolases"/>
    <property type="match status" value="1"/>
</dbReference>
<dbReference type="GO" id="GO:0016887">
    <property type="term" value="F:ATP hydrolysis activity"/>
    <property type="evidence" value="ECO:0007669"/>
    <property type="project" value="InterPro"/>
</dbReference>
<dbReference type="Gene3D" id="1.10.8.80">
    <property type="entry name" value="Magnesium chelatase subunit I, C-Terminal domain"/>
    <property type="match status" value="1"/>
</dbReference>
<feature type="domain" description="ChlI/MoxR AAA lid" evidence="3">
    <location>
        <begin position="163"/>
        <end position="234"/>
    </location>
</feature>
<feature type="domain" description="ATPase AAA-3" evidence="2">
    <location>
        <begin position="1"/>
        <end position="97"/>
    </location>
</feature>
<dbReference type="OrthoDB" id="24581at2157"/>
<dbReference type="AlphaFoldDB" id="A0A0W1RCV2"/>
<sequence length="263" mass="28472">SDLLPADVTGTKIFREDTGEFQLERGPVFSNLVIADEINRATPKTQSALLEAMQEAQVTIEGETLGLPSPFMVIATQNPIEMEGTFGLPEAQRDRFQFKITVDLPDREDEAQILDRFNYEPKLGPGDIENVVTPNDILVARQAVTDVHMSTPVRDYILDIIGATRESPDVEHGVSTRGALALQKAAKAQAAINGRHYVIPDDIKELAVPALAHRLVLSTDAEIGGISTEKVIEDLLSTISPPNDADFAQPAPAVGDGGKKPEE</sequence>
<feature type="region of interest" description="Disordered" evidence="1">
    <location>
        <begin position="240"/>
        <end position="263"/>
    </location>
</feature>